<comment type="caution">
    <text evidence="2">The sequence shown here is derived from an EMBL/GenBank/DDBJ whole genome shotgun (WGS) entry which is preliminary data.</text>
</comment>
<organism evidence="2 3">
    <name type="scientific">Thalictrum thalictroides</name>
    <name type="common">Rue-anemone</name>
    <name type="synonym">Anemone thalictroides</name>
    <dbReference type="NCBI Taxonomy" id="46969"/>
    <lineage>
        <taxon>Eukaryota</taxon>
        <taxon>Viridiplantae</taxon>
        <taxon>Streptophyta</taxon>
        <taxon>Embryophyta</taxon>
        <taxon>Tracheophyta</taxon>
        <taxon>Spermatophyta</taxon>
        <taxon>Magnoliopsida</taxon>
        <taxon>Ranunculales</taxon>
        <taxon>Ranunculaceae</taxon>
        <taxon>Thalictroideae</taxon>
        <taxon>Thalictrum</taxon>
    </lineage>
</organism>
<accession>A0A7J6VTS3</accession>
<reference evidence="2 3" key="1">
    <citation type="submission" date="2020-06" db="EMBL/GenBank/DDBJ databases">
        <title>Transcriptomic and genomic resources for Thalictrum thalictroides and T. hernandezii: Facilitating candidate gene discovery in an emerging model plant lineage.</title>
        <authorList>
            <person name="Arias T."/>
            <person name="Riano-Pachon D.M."/>
            <person name="Di Stilio V.S."/>
        </authorList>
    </citation>
    <scope>NUCLEOTIDE SEQUENCE [LARGE SCALE GENOMIC DNA]</scope>
    <source>
        <strain evidence="3">cv. WT478/WT964</strain>
        <tissue evidence="2">Leaves</tissue>
    </source>
</reference>
<keyword evidence="1" id="KW-0175">Coiled coil</keyword>
<protein>
    <recommendedName>
        <fullName evidence="4">Disease resistance protein</fullName>
    </recommendedName>
</protein>
<dbReference type="AlphaFoldDB" id="A0A7J6VTS3"/>
<evidence type="ECO:0000313" key="2">
    <source>
        <dbReference type="EMBL" id="KAF5187625.1"/>
    </source>
</evidence>
<dbReference type="OrthoDB" id="664960at2759"/>
<proteinExistence type="predicted"/>
<gene>
    <name evidence="2" type="ORF">FRX31_022788</name>
</gene>
<evidence type="ECO:0008006" key="4">
    <source>
        <dbReference type="Google" id="ProtNLM"/>
    </source>
</evidence>
<evidence type="ECO:0000256" key="1">
    <source>
        <dbReference type="SAM" id="Coils"/>
    </source>
</evidence>
<name>A0A7J6VTS3_THATH</name>
<feature type="coiled-coil region" evidence="1">
    <location>
        <begin position="27"/>
        <end position="54"/>
    </location>
</feature>
<evidence type="ECO:0000313" key="3">
    <source>
        <dbReference type="Proteomes" id="UP000554482"/>
    </source>
</evidence>
<dbReference type="EMBL" id="JABWDY010027769">
    <property type="protein sequence ID" value="KAF5187625.1"/>
    <property type="molecule type" value="Genomic_DNA"/>
</dbReference>
<keyword evidence="3" id="KW-1185">Reference proteome</keyword>
<sequence>MTMDFVSPIVDVVSRVIDCSTKHLNYLRKLNENLNLLKEKMVQLNALNNDVNSKVITEEARLMKRTNQVDEWMKRVEAKKLEVDRIIHEATQQLQRRCLSGCCPKNCWSSYKLGKEVV</sequence>
<feature type="non-terminal residue" evidence="2">
    <location>
        <position position="118"/>
    </location>
</feature>
<dbReference type="Proteomes" id="UP000554482">
    <property type="component" value="Unassembled WGS sequence"/>
</dbReference>